<dbReference type="Pfam" id="PF21699">
    <property type="entry name" value="TM1266-like"/>
    <property type="match status" value="1"/>
</dbReference>
<proteinExistence type="predicted"/>
<keyword evidence="2" id="KW-1185">Reference proteome</keyword>
<sequence>MSPSDQTFLVGLQVPNRADLAPAVQSIITKYGDNIMGRFGLPSPDKEKGLIVLLMQEAAAVDRLTADLAEMADLQIRTVAFD</sequence>
<dbReference type="InterPro" id="IPR027271">
    <property type="entry name" value="Acetolactate_synth/TF_NikR_C"/>
</dbReference>
<dbReference type="AlphaFoldDB" id="A0A8J6I1U1"/>
<evidence type="ECO:0008006" key="3">
    <source>
        <dbReference type="Google" id="ProtNLM"/>
    </source>
</evidence>
<gene>
    <name evidence="1" type="ORF">G5B42_09200</name>
</gene>
<reference evidence="1" key="1">
    <citation type="submission" date="2020-06" db="EMBL/GenBank/DDBJ databases">
        <title>Novel chitinolytic bacterium.</title>
        <authorList>
            <person name="Ungkulpasvich U."/>
            <person name="Kosugi A."/>
            <person name="Uke A."/>
        </authorList>
    </citation>
    <scope>NUCLEOTIDE SEQUENCE</scope>
    <source>
        <strain evidence="1">UUS1-1</strain>
    </source>
</reference>
<evidence type="ECO:0000313" key="1">
    <source>
        <dbReference type="EMBL" id="MBA2133708.1"/>
    </source>
</evidence>
<dbReference type="SUPFAM" id="SSF55021">
    <property type="entry name" value="ACT-like"/>
    <property type="match status" value="1"/>
</dbReference>
<name>A0A8J6I1U1_9FIRM</name>
<protein>
    <recommendedName>
        <fullName evidence="3">Iron-only hydrogenase system regulator</fullName>
    </recommendedName>
</protein>
<accession>A0A8J6I1U1</accession>
<dbReference type="InterPro" id="IPR045865">
    <property type="entry name" value="ACT-like_dom_sf"/>
</dbReference>
<comment type="caution">
    <text evidence="1">The sequence shown here is derived from an EMBL/GenBank/DDBJ whole genome shotgun (WGS) entry which is preliminary data.</text>
</comment>
<dbReference type="InterPro" id="IPR023860">
    <property type="entry name" value="FeFe-hyd_TM1266"/>
</dbReference>
<dbReference type="Proteomes" id="UP000657177">
    <property type="component" value="Unassembled WGS sequence"/>
</dbReference>
<organism evidence="1 2">
    <name type="scientific">Capillibacterium thermochitinicola</name>
    <dbReference type="NCBI Taxonomy" id="2699427"/>
    <lineage>
        <taxon>Bacteria</taxon>
        <taxon>Bacillati</taxon>
        <taxon>Bacillota</taxon>
        <taxon>Capillibacterium</taxon>
    </lineage>
</organism>
<dbReference type="EMBL" id="JAAKDE010000019">
    <property type="protein sequence ID" value="MBA2133708.1"/>
    <property type="molecule type" value="Genomic_DNA"/>
</dbReference>
<evidence type="ECO:0000313" key="2">
    <source>
        <dbReference type="Proteomes" id="UP000657177"/>
    </source>
</evidence>
<dbReference type="Gene3D" id="3.30.70.1150">
    <property type="entry name" value="ACT-like. Chain A, domain 2"/>
    <property type="match status" value="1"/>
</dbReference>
<dbReference type="RefSeq" id="WP_181340178.1">
    <property type="nucleotide sequence ID" value="NZ_JAAKDE010000019.1"/>
</dbReference>